<organism evidence="1 3">
    <name type="scientific">Rotaria sordida</name>
    <dbReference type="NCBI Taxonomy" id="392033"/>
    <lineage>
        <taxon>Eukaryota</taxon>
        <taxon>Metazoa</taxon>
        <taxon>Spiralia</taxon>
        <taxon>Gnathifera</taxon>
        <taxon>Rotifera</taxon>
        <taxon>Eurotatoria</taxon>
        <taxon>Bdelloidea</taxon>
        <taxon>Philodinida</taxon>
        <taxon>Philodinidae</taxon>
        <taxon>Rotaria</taxon>
    </lineage>
</organism>
<feature type="non-terminal residue" evidence="1">
    <location>
        <position position="56"/>
    </location>
</feature>
<name>A0A815HJU0_9BILA</name>
<evidence type="ECO:0000313" key="3">
    <source>
        <dbReference type="Proteomes" id="UP000663854"/>
    </source>
</evidence>
<keyword evidence="4" id="KW-1185">Reference proteome</keyword>
<evidence type="ECO:0000313" key="2">
    <source>
        <dbReference type="EMBL" id="CAF1604249.1"/>
    </source>
</evidence>
<dbReference type="EMBL" id="CAJNOL010005383">
    <property type="protein sequence ID" value="CAF1604249.1"/>
    <property type="molecule type" value="Genomic_DNA"/>
</dbReference>
<evidence type="ECO:0000313" key="4">
    <source>
        <dbReference type="Proteomes" id="UP000663870"/>
    </source>
</evidence>
<protein>
    <submittedName>
        <fullName evidence="1">Uncharacterized protein</fullName>
    </submittedName>
</protein>
<sequence>MIESDSQLSTSNIMKPIMEQIDASNKQLLKHPVQFTYEDLRTRLEPIIHKMIDSEY</sequence>
<gene>
    <name evidence="2" type="ORF">JXQ802_LOCUS48664</name>
    <name evidence="1" type="ORF">PYM288_LOCUS32627</name>
</gene>
<accession>A0A815HJU0</accession>
<proteinExistence type="predicted"/>
<dbReference type="Proteomes" id="UP000663854">
    <property type="component" value="Unassembled WGS sequence"/>
</dbReference>
<evidence type="ECO:0000313" key="1">
    <source>
        <dbReference type="EMBL" id="CAF1355818.1"/>
    </source>
</evidence>
<reference evidence="1" key="1">
    <citation type="submission" date="2021-02" db="EMBL/GenBank/DDBJ databases">
        <authorList>
            <person name="Nowell W R."/>
        </authorList>
    </citation>
    <scope>NUCLEOTIDE SEQUENCE</scope>
</reference>
<dbReference type="EMBL" id="CAJNOH010003991">
    <property type="protein sequence ID" value="CAF1355818.1"/>
    <property type="molecule type" value="Genomic_DNA"/>
</dbReference>
<comment type="caution">
    <text evidence="1">The sequence shown here is derived from an EMBL/GenBank/DDBJ whole genome shotgun (WGS) entry which is preliminary data.</text>
</comment>
<dbReference type="Proteomes" id="UP000663870">
    <property type="component" value="Unassembled WGS sequence"/>
</dbReference>
<dbReference type="AlphaFoldDB" id="A0A815HJU0"/>